<dbReference type="GO" id="GO:0006935">
    <property type="term" value="P:chemotaxis"/>
    <property type="evidence" value="ECO:0007669"/>
    <property type="project" value="UniProtKB-KW"/>
</dbReference>
<dbReference type="Pfam" id="PF00015">
    <property type="entry name" value="MCPsignal"/>
    <property type="match status" value="1"/>
</dbReference>
<accession>A0A1H7AX49</accession>
<feature type="coiled-coil region" evidence="10">
    <location>
        <begin position="512"/>
        <end position="546"/>
    </location>
</feature>
<evidence type="ECO:0000256" key="5">
    <source>
        <dbReference type="ARBA" id="ARBA00022989"/>
    </source>
</evidence>
<keyword evidence="15" id="KW-1185">Reference proteome</keyword>
<protein>
    <submittedName>
        <fullName evidence="14">Methyl-accepting chemotaxis sensory transducer with Cache sensor</fullName>
    </submittedName>
</protein>
<sequence length="654" mass="69689">MKNTLQIRLTILIAVFSFFAALVVGSVSTYMNAAATTQNIFSSNENITGQISKEIEQFVSSDKTLIETLALSPTAYSMDAAKFREMIVVAQKKSPEFETMYVMNQSGMQIAKTTNSSLNNKADKDYFINAIQGQTYITNSYISQLTNAPTITISTPIKDVNGNIVGVLAGDVSLKSIGELAQKIVIGKTGYIDVVDQKGVLLAHRDEEKVKNQESIATEAYAQAVINGKSGVQEGLSSIGISSLIAYAPINNYNWGVISYLPKSEINSVIYHSVMVMAILVFLVLLIAVAAAIFTAKGIARPLNDLVNGAVKIAEGDLNQKIQVTGVEEVNQLAVSLERMRQDLRHIIQGIMSSSDQVSAASEELTATTEQSTQAIGLLADTITELAHGADKQVNTIEKASAVVERMSAGIEEVSANATTMTTISEQAATSASGGGKSVNAVMSQMNTIEETVETSARAVSKLGERSQMIGQIVETISGIAGQTNLLALNAAIEAARAGEQGRGFAVVAEEVRKLAEQSQEAAKQIAELIIEVQNETEKAVEAMNNGTREVKIGSEVVDTAGKAFTEIVGLVERVSMQVKGISSAMQEMANESETIVNSVCDIDRISKAAAGHTQTVSATTEEQSASMQEISNASQSLVKMAEGLQDAVKRFKL</sequence>
<evidence type="ECO:0000256" key="7">
    <source>
        <dbReference type="ARBA" id="ARBA00023224"/>
    </source>
</evidence>
<dbReference type="PANTHER" id="PTHR32089">
    <property type="entry name" value="METHYL-ACCEPTING CHEMOTAXIS PROTEIN MCPB"/>
    <property type="match status" value="1"/>
</dbReference>
<dbReference type="Gene3D" id="1.10.287.950">
    <property type="entry name" value="Methyl-accepting chemotaxis protein"/>
    <property type="match status" value="1"/>
</dbReference>
<evidence type="ECO:0000256" key="6">
    <source>
        <dbReference type="ARBA" id="ARBA00023136"/>
    </source>
</evidence>
<dbReference type="InterPro" id="IPR004089">
    <property type="entry name" value="MCPsignal_dom"/>
</dbReference>
<dbReference type="CDD" id="cd12912">
    <property type="entry name" value="PDC2_MCP_like"/>
    <property type="match status" value="1"/>
</dbReference>
<evidence type="ECO:0000256" key="11">
    <source>
        <dbReference type="SAM" id="Phobius"/>
    </source>
</evidence>
<dbReference type="Gene3D" id="6.10.340.10">
    <property type="match status" value="1"/>
</dbReference>
<dbReference type="RefSeq" id="WP_091832474.1">
    <property type="nucleotide sequence ID" value="NZ_FNZK01000013.1"/>
</dbReference>
<dbReference type="Gene3D" id="3.30.450.20">
    <property type="entry name" value="PAS domain"/>
    <property type="match status" value="1"/>
</dbReference>
<dbReference type="SUPFAM" id="SSF58104">
    <property type="entry name" value="Methyl-accepting chemotaxis protein (MCP) signaling domain"/>
    <property type="match status" value="1"/>
</dbReference>
<keyword evidence="4 11" id="KW-0812">Transmembrane</keyword>
<evidence type="ECO:0000313" key="14">
    <source>
        <dbReference type="EMBL" id="SEJ66702.1"/>
    </source>
</evidence>
<dbReference type="InterPro" id="IPR003660">
    <property type="entry name" value="HAMP_dom"/>
</dbReference>
<keyword evidence="2" id="KW-1003">Cell membrane</keyword>
<feature type="domain" description="HAMP" evidence="13">
    <location>
        <begin position="297"/>
        <end position="349"/>
    </location>
</feature>
<dbReference type="Proteomes" id="UP000199662">
    <property type="component" value="Unassembled WGS sequence"/>
</dbReference>
<organism evidence="14 15">
    <name type="scientific">Propionispira arboris</name>
    <dbReference type="NCBI Taxonomy" id="84035"/>
    <lineage>
        <taxon>Bacteria</taxon>
        <taxon>Bacillati</taxon>
        <taxon>Bacillota</taxon>
        <taxon>Negativicutes</taxon>
        <taxon>Selenomonadales</taxon>
        <taxon>Selenomonadaceae</taxon>
        <taxon>Propionispira</taxon>
    </lineage>
</organism>
<evidence type="ECO:0000256" key="9">
    <source>
        <dbReference type="PROSITE-ProRule" id="PRU00284"/>
    </source>
</evidence>
<evidence type="ECO:0000256" key="2">
    <source>
        <dbReference type="ARBA" id="ARBA00022475"/>
    </source>
</evidence>
<dbReference type="InterPro" id="IPR029151">
    <property type="entry name" value="Sensor-like_sf"/>
</dbReference>
<evidence type="ECO:0000313" key="15">
    <source>
        <dbReference type="Proteomes" id="UP000199662"/>
    </source>
</evidence>
<evidence type="ECO:0000259" key="13">
    <source>
        <dbReference type="PROSITE" id="PS50885"/>
    </source>
</evidence>
<dbReference type="PROSITE" id="PS50111">
    <property type="entry name" value="CHEMOTAXIS_TRANSDUC_2"/>
    <property type="match status" value="1"/>
</dbReference>
<dbReference type="SUPFAM" id="SSF103190">
    <property type="entry name" value="Sensory domain-like"/>
    <property type="match status" value="2"/>
</dbReference>
<evidence type="ECO:0000256" key="10">
    <source>
        <dbReference type="SAM" id="Coils"/>
    </source>
</evidence>
<dbReference type="CDD" id="cd18773">
    <property type="entry name" value="PDC1_HK_sensor"/>
    <property type="match status" value="1"/>
</dbReference>
<feature type="domain" description="Methyl-accepting transducer" evidence="12">
    <location>
        <begin position="368"/>
        <end position="604"/>
    </location>
</feature>
<dbReference type="GO" id="GO:0007165">
    <property type="term" value="P:signal transduction"/>
    <property type="evidence" value="ECO:0007669"/>
    <property type="project" value="UniProtKB-KW"/>
</dbReference>
<dbReference type="PANTHER" id="PTHR32089:SF112">
    <property type="entry name" value="LYSOZYME-LIKE PROTEIN-RELATED"/>
    <property type="match status" value="1"/>
</dbReference>
<dbReference type="PROSITE" id="PS50885">
    <property type="entry name" value="HAMP"/>
    <property type="match status" value="1"/>
</dbReference>
<dbReference type="Pfam" id="PF02743">
    <property type="entry name" value="dCache_1"/>
    <property type="match status" value="1"/>
</dbReference>
<comment type="subcellular location">
    <subcellularLocation>
        <location evidence="1">Cell membrane</location>
        <topology evidence="1">Multi-pass membrane protein</topology>
    </subcellularLocation>
</comment>
<evidence type="ECO:0000256" key="4">
    <source>
        <dbReference type="ARBA" id="ARBA00022692"/>
    </source>
</evidence>
<dbReference type="Pfam" id="PF00672">
    <property type="entry name" value="HAMP"/>
    <property type="match status" value="1"/>
</dbReference>
<proteinExistence type="inferred from homology"/>
<dbReference type="AlphaFoldDB" id="A0A1H7AX49"/>
<dbReference type="SMART" id="SM00304">
    <property type="entry name" value="HAMP"/>
    <property type="match status" value="1"/>
</dbReference>
<evidence type="ECO:0000259" key="12">
    <source>
        <dbReference type="PROSITE" id="PS50111"/>
    </source>
</evidence>
<dbReference type="InterPro" id="IPR033479">
    <property type="entry name" value="dCache_1"/>
</dbReference>
<keyword evidence="6 11" id="KW-0472">Membrane</keyword>
<comment type="similarity">
    <text evidence="8">Belongs to the methyl-accepting chemotaxis (MCP) protein family.</text>
</comment>
<keyword evidence="5 11" id="KW-1133">Transmembrane helix</keyword>
<evidence type="ECO:0000256" key="3">
    <source>
        <dbReference type="ARBA" id="ARBA00022500"/>
    </source>
</evidence>
<dbReference type="SMART" id="SM00283">
    <property type="entry name" value="MA"/>
    <property type="match status" value="1"/>
</dbReference>
<feature type="transmembrane region" description="Helical" evidence="11">
    <location>
        <begin position="269"/>
        <end position="294"/>
    </location>
</feature>
<dbReference type="FunFam" id="1.10.287.950:FF:000001">
    <property type="entry name" value="Methyl-accepting chemotaxis sensory transducer"/>
    <property type="match status" value="1"/>
</dbReference>
<evidence type="ECO:0000256" key="1">
    <source>
        <dbReference type="ARBA" id="ARBA00004651"/>
    </source>
</evidence>
<keyword evidence="3" id="KW-0145">Chemotaxis</keyword>
<gene>
    <name evidence="14" type="ORF">SAMN05660742_11341</name>
</gene>
<keyword evidence="7 9" id="KW-0807">Transducer</keyword>
<dbReference type="CDD" id="cd11386">
    <property type="entry name" value="MCP_signal"/>
    <property type="match status" value="1"/>
</dbReference>
<dbReference type="STRING" id="84035.SAMN05660742_11341"/>
<dbReference type="CDD" id="cd06225">
    <property type="entry name" value="HAMP"/>
    <property type="match status" value="1"/>
</dbReference>
<evidence type="ECO:0000256" key="8">
    <source>
        <dbReference type="ARBA" id="ARBA00029447"/>
    </source>
</evidence>
<dbReference type="GO" id="GO:0005886">
    <property type="term" value="C:plasma membrane"/>
    <property type="evidence" value="ECO:0007669"/>
    <property type="project" value="UniProtKB-SubCell"/>
</dbReference>
<name>A0A1H7AX49_9FIRM</name>
<reference evidence="15" key="1">
    <citation type="submission" date="2016-10" db="EMBL/GenBank/DDBJ databases">
        <authorList>
            <person name="Varghese N."/>
            <person name="Submissions S."/>
        </authorList>
    </citation>
    <scope>NUCLEOTIDE SEQUENCE [LARGE SCALE GENOMIC DNA]</scope>
    <source>
        <strain evidence="15">DSM 2179</strain>
    </source>
</reference>
<keyword evidence="10" id="KW-0175">Coiled coil</keyword>
<dbReference type="EMBL" id="FNZK01000013">
    <property type="protein sequence ID" value="SEJ66702.1"/>
    <property type="molecule type" value="Genomic_DNA"/>
</dbReference>